<protein>
    <submittedName>
        <fullName evidence="2">Uncharacterized protein</fullName>
    </submittedName>
</protein>
<organism evidence="2 3">
    <name type="scientific">Morchella conica CCBAS932</name>
    <dbReference type="NCBI Taxonomy" id="1392247"/>
    <lineage>
        <taxon>Eukaryota</taxon>
        <taxon>Fungi</taxon>
        <taxon>Dikarya</taxon>
        <taxon>Ascomycota</taxon>
        <taxon>Pezizomycotina</taxon>
        <taxon>Pezizomycetes</taxon>
        <taxon>Pezizales</taxon>
        <taxon>Morchellaceae</taxon>
        <taxon>Morchella</taxon>
    </lineage>
</organism>
<dbReference type="EMBL" id="ML119169">
    <property type="protein sequence ID" value="RPB08091.1"/>
    <property type="molecule type" value="Genomic_DNA"/>
</dbReference>
<dbReference type="Proteomes" id="UP000277580">
    <property type="component" value="Unassembled WGS sequence"/>
</dbReference>
<dbReference type="OrthoDB" id="2441193at2759"/>
<name>A0A3N4KI98_9PEZI</name>
<dbReference type="InParanoid" id="A0A3N4KI98"/>
<reference evidence="2 3" key="1">
    <citation type="journal article" date="2018" name="Nat. Ecol. Evol.">
        <title>Pezizomycetes genomes reveal the molecular basis of ectomycorrhizal truffle lifestyle.</title>
        <authorList>
            <person name="Murat C."/>
            <person name="Payen T."/>
            <person name="Noel B."/>
            <person name="Kuo A."/>
            <person name="Morin E."/>
            <person name="Chen J."/>
            <person name="Kohler A."/>
            <person name="Krizsan K."/>
            <person name="Balestrini R."/>
            <person name="Da Silva C."/>
            <person name="Montanini B."/>
            <person name="Hainaut M."/>
            <person name="Levati E."/>
            <person name="Barry K.W."/>
            <person name="Belfiori B."/>
            <person name="Cichocki N."/>
            <person name="Clum A."/>
            <person name="Dockter R.B."/>
            <person name="Fauchery L."/>
            <person name="Guy J."/>
            <person name="Iotti M."/>
            <person name="Le Tacon F."/>
            <person name="Lindquist E.A."/>
            <person name="Lipzen A."/>
            <person name="Malagnac F."/>
            <person name="Mello A."/>
            <person name="Molinier V."/>
            <person name="Miyauchi S."/>
            <person name="Poulain J."/>
            <person name="Riccioni C."/>
            <person name="Rubini A."/>
            <person name="Sitrit Y."/>
            <person name="Splivallo R."/>
            <person name="Traeger S."/>
            <person name="Wang M."/>
            <person name="Zifcakova L."/>
            <person name="Wipf D."/>
            <person name="Zambonelli A."/>
            <person name="Paolocci F."/>
            <person name="Nowrousian M."/>
            <person name="Ottonello S."/>
            <person name="Baldrian P."/>
            <person name="Spatafora J.W."/>
            <person name="Henrissat B."/>
            <person name="Nagy L.G."/>
            <person name="Aury J.M."/>
            <person name="Wincker P."/>
            <person name="Grigoriev I.V."/>
            <person name="Bonfante P."/>
            <person name="Martin F.M."/>
        </authorList>
    </citation>
    <scope>NUCLEOTIDE SEQUENCE [LARGE SCALE GENOMIC DNA]</scope>
    <source>
        <strain evidence="2 3">CCBAS932</strain>
    </source>
</reference>
<accession>A0A3N4KI98</accession>
<keyword evidence="3" id="KW-1185">Reference proteome</keyword>
<sequence>MTLPGVHLSRGESISTSSLTRKNTPTSQGHRYDGVLRYHDLEIGAVEHAREWVGTYGRKWGADTRKIVKVLHDMLVAAEISVGCEEAFRNVVLAGVVTAGMLFCPSSPGGSIYGGGYVCVVSRGQEVRRVPTSLKDAGELFALAAELWGLRILVQQTIAILEDCEDAKRKRYFEELKDGEKTFVARLPRLRPCIDTDDPDE</sequence>
<evidence type="ECO:0000313" key="2">
    <source>
        <dbReference type="EMBL" id="RPB08091.1"/>
    </source>
</evidence>
<proteinExistence type="predicted"/>
<feature type="region of interest" description="Disordered" evidence="1">
    <location>
        <begin position="1"/>
        <end position="31"/>
    </location>
</feature>
<evidence type="ECO:0000256" key="1">
    <source>
        <dbReference type="SAM" id="MobiDB-lite"/>
    </source>
</evidence>
<gene>
    <name evidence="2" type="ORF">P167DRAFT_578664</name>
</gene>
<feature type="compositionally biased region" description="Polar residues" evidence="1">
    <location>
        <begin position="12"/>
        <end position="29"/>
    </location>
</feature>
<dbReference type="AlphaFoldDB" id="A0A3N4KI98"/>
<evidence type="ECO:0000313" key="3">
    <source>
        <dbReference type="Proteomes" id="UP000277580"/>
    </source>
</evidence>